<protein>
    <submittedName>
        <fullName evidence="3">Uncharacterized protein</fullName>
    </submittedName>
</protein>
<reference evidence="3" key="1">
    <citation type="submission" date="2023-03" db="EMBL/GenBank/DDBJ databases">
        <title>Massive genome expansion in bonnet fungi (Mycena s.s.) driven by repeated elements and novel gene families across ecological guilds.</title>
        <authorList>
            <consortium name="Lawrence Berkeley National Laboratory"/>
            <person name="Harder C.B."/>
            <person name="Miyauchi S."/>
            <person name="Viragh M."/>
            <person name="Kuo A."/>
            <person name="Thoen E."/>
            <person name="Andreopoulos B."/>
            <person name="Lu D."/>
            <person name="Skrede I."/>
            <person name="Drula E."/>
            <person name="Henrissat B."/>
            <person name="Morin E."/>
            <person name="Kohler A."/>
            <person name="Barry K."/>
            <person name="LaButti K."/>
            <person name="Morin E."/>
            <person name="Salamov A."/>
            <person name="Lipzen A."/>
            <person name="Mereny Z."/>
            <person name="Hegedus B."/>
            <person name="Baldrian P."/>
            <person name="Stursova M."/>
            <person name="Weitz H."/>
            <person name="Taylor A."/>
            <person name="Grigoriev I.V."/>
            <person name="Nagy L.G."/>
            <person name="Martin F."/>
            <person name="Kauserud H."/>
        </authorList>
    </citation>
    <scope>NUCLEOTIDE SEQUENCE</scope>
    <source>
        <strain evidence="3">CBHHK182m</strain>
    </source>
</reference>
<comment type="caution">
    <text evidence="3">The sequence shown here is derived from an EMBL/GenBank/DDBJ whole genome shotgun (WGS) entry which is preliminary data.</text>
</comment>
<keyword evidence="2" id="KW-1133">Transmembrane helix</keyword>
<organism evidence="3 4">
    <name type="scientific">Mycena metata</name>
    <dbReference type="NCBI Taxonomy" id="1033252"/>
    <lineage>
        <taxon>Eukaryota</taxon>
        <taxon>Fungi</taxon>
        <taxon>Dikarya</taxon>
        <taxon>Basidiomycota</taxon>
        <taxon>Agaricomycotina</taxon>
        <taxon>Agaricomycetes</taxon>
        <taxon>Agaricomycetidae</taxon>
        <taxon>Agaricales</taxon>
        <taxon>Marasmiineae</taxon>
        <taxon>Mycenaceae</taxon>
        <taxon>Mycena</taxon>
    </lineage>
</organism>
<feature type="transmembrane region" description="Helical" evidence="2">
    <location>
        <begin position="83"/>
        <end position="103"/>
    </location>
</feature>
<keyword evidence="2" id="KW-0472">Membrane</keyword>
<dbReference type="EMBL" id="JARKIB010000544">
    <property type="protein sequence ID" value="KAJ7700988.1"/>
    <property type="molecule type" value="Genomic_DNA"/>
</dbReference>
<dbReference type="AlphaFoldDB" id="A0AAD7GPE5"/>
<feature type="transmembrane region" description="Helical" evidence="2">
    <location>
        <begin position="188"/>
        <end position="214"/>
    </location>
</feature>
<evidence type="ECO:0000256" key="2">
    <source>
        <dbReference type="SAM" id="Phobius"/>
    </source>
</evidence>
<name>A0AAD7GPE5_9AGAR</name>
<dbReference type="Proteomes" id="UP001215598">
    <property type="component" value="Unassembled WGS sequence"/>
</dbReference>
<accession>A0AAD7GPE5</accession>
<sequence length="227" mass="26112">MLELMLQRRRRRGAGRRRRDVKRRQHPAHARPQIHLLPVRRHVLPVVRIQRIRVRVRVSGIGIERKGLLDEALPLERLLPAPAPIAIALAGALLQLPVVVLLIHEEQRVRVRQAPRGEVVVCLLRNERPDEPARVSVFHVPHPQPTRNLPRPPARTHACNRVRPQVVVLLLLRIQHLRRLVHQIRARALLLLPFCLPSVLSVMSLLLLAVSLLLCRCKRNIGSEHQR</sequence>
<feature type="region of interest" description="Disordered" evidence="1">
    <location>
        <begin position="8"/>
        <end position="29"/>
    </location>
</feature>
<keyword evidence="4" id="KW-1185">Reference proteome</keyword>
<gene>
    <name evidence="3" type="ORF">B0H16DRAFT_1641843</name>
</gene>
<evidence type="ECO:0000256" key="1">
    <source>
        <dbReference type="SAM" id="MobiDB-lite"/>
    </source>
</evidence>
<proteinExistence type="predicted"/>
<keyword evidence="2" id="KW-0812">Transmembrane</keyword>
<evidence type="ECO:0000313" key="4">
    <source>
        <dbReference type="Proteomes" id="UP001215598"/>
    </source>
</evidence>
<evidence type="ECO:0000313" key="3">
    <source>
        <dbReference type="EMBL" id="KAJ7700988.1"/>
    </source>
</evidence>